<dbReference type="PANTHER" id="PTHR42643:SF24">
    <property type="entry name" value="IONOTROPIC RECEPTOR 60A"/>
    <property type="match status" value="1"/>
</dbReference>
<evidence type="ECO:0000256" key="2">
    <source>
        <dbReference type="ARBA" id="ARBA00008685"/>
    </source>
</evidence>
<evidence type="ECO:0000313" key="11">
    <source>
        <dbReference type="Proteomes" id="UP000466442"/>
    </source>
</evidence>
<dbReference type="PANTHER" id="PTHR42643">
    <property type="entry name" value="IONOTROPIC RECEPTOR 20A-RELATED"/>
    <property type="match status" value="1"/>
</dbReference>
<keyword evidence="11" id="KW-1185">Reference proteome</keyword>
<dbReference type="InterPro" id="IPR052192">
    <property type="entry name" value="Insect_Ionotropic_Sensory_Rcpt"/>
</dbReference>
<keyword evidence="8" id="KW-0325">Glycoprotein</keyword>
<protein>
    <recommendedName>
        <fullName evidence="9">Ionotropic glutamate receptor C-terminal domain-containing protein</fullName>
    </recommendedName>
</protein>
<comment type="similarity">
    <text evidence="2">Belongs to the glutamate-gated ion channel (TC 1.A.10.1) family.</text>
</comment>
<dbReference type="SUPFAM" id="SSF53850">
    <property type="entry name" value="Periplasmic binding protein-like II"/>
    <property type="match status" value="1"/>
</dbReference>
<dbReference type="GO" id="GO:0005886">
    <property type="term" value="C:plasma membrane"/>
    <property type="evidence" value="ECO:0007669"/>
    <property type="project" value="UniProtKB-SubCell"/>
</dbReference>
<name>A0A6A4JFB5_APOLU</name>
<evidence type="ECO:0000256" key="6">
    <source>
        <dbReference type="ARBA" id="ARBA00023136"/>
    </source>
</evidence>
<keyword evidence="3" id="KW-1003">Cell membrane</keyword>
<proteinExistence type="inferred from homology"/>
<accession>A0A6A4JFB5</accession>
<keyword evidence="6" id="KW-0472">Membrane</keyword>
<dbReference type="Pfam" id="PF00060">
    <property type="entry name" value="Lig_chan"/>
    <property type="match status" value="1"/>
</dbReference>
<gene>
    <name evidence="10" type="ORF">GE061_002810</name>
</gene>
<dbReference type="OrthoDB" id="8182981at2759"/>
<evidence type="ECO:0000256" key="1">
    <source>
        <dbReference type="ARBA" id="ARBA00004651"/>
    </source>
</evidence>
<organism evidence="10 11">
    <name type="scientific">Apolygus lucorum</name>
    <name type="common">Small green plant bug</name>
    <name type="synonym">Lygocoris lucorum</name>
    <dbReference type="NCBI Taxonomy" id="248454"/>
    <lineage>
        <taxon>Eukaryota</taxon>
        <taxon>Metazoa</taxon>
        <taxon>Ecdysozoa</taxon>
        <taxon>Arthropoda</taxon>
        <taxon>Hexapoda</taxon>
        <taxon>Insecta</taxon>
        <taxon>Pterygota</taxon>
        <taxon>Neoptera</taxon>
        <taxon>Paraneoptera</taxon>
        <taxon>Hemiptera</taxon>
        <taxon>Heteroptera</taxon>
        <taxon>Panheteroptera</taxon>
        <taxon>Cimicomorpha</taxon>
        <taxon>Miridae</taxon>
        <taxon>Mirini</taxon>
        <taxon>Apolygus</taxon>
    </lineage>
</organism>
<evidence type="ECO:0000313" key="10">
    <source>
        <dbReference type="EMBL" id="KAF6204469.1"/>
    </source>
</evidence>
<keyword evidence="4" id="KW-0812">Transmembrane</keyword>
<dbReference type="Gene3D" id="1.10.287.70">
    <property type="match status" value="1"/>
</dbReference>
<keyword evidence="7" id="KW-0675">Receptor</keyword>
<sequence length="648" mass="73176">MQKRFPSAVLLILLVPSCTGTSGVLKLVELMSWVMDLDELDGDTWKEDPKLGESIRLTFPPHTVNCFMFTRDSSLFSERMFILFQESNVIPPIAIEDEKNQLGCRGFFIIADTLASFRTILSRLPRWSTHRMYCLIRRTDRDEVSRMLQDEVHMFADAEAALFIYGDWSTGFRLGQPIRKFERIENFTEDANNTWEINLDGYRNFLGREVRFSTANCSIFAILDSDGTKFQGIDWMVFLEMSKRMNLTLKYVKPLPGARIGYLINGTWTGGIIGNVFSGAADIAFCGNWIESSKVNTGIQISVPVQRMCINYLVPRPKRTIGNWYAIFSPFSGSLWALLGVTLLFVSCVLNLMSLKMKILLDCRAKFYESKSNALLAMFGILVQGSWPSSKGNHGPTRHIVTGWVVFGLLMSTSFSSTLVSHLAKPKFDKKPEGIKDLVDMGYIWTENTPFPVERLLNMEDSYNKKWADRIKIVASEEEKIEDLKKEKRVIIGTDLWGGFATFSKRAIPSDVLSGYETMAGCVAELYEGFLYRSGSPFNLDMDFYIKQLRESGLVGKYAKKTINWNVSKNPSSGTVKISVTTMPYSEEPLTMAHLRGIFEALLLGHAASLVLFICEIVHHKLKPPNPGNSGNEVIESLSESNLFEYAS</sequence>
<dbReference type="Gene3D" id="3.40.190.10">
    <property type="entry name" value="Periplasmic binding protein-like II"/>
    <property type="match status" value="1"/>
</dbReference>
<dbReference type="AlphaFoldDB" id="A0A6A4JFB5"/>
<dbReference type="InterPro" id="IPR001320">
    <property type="entry name" value="Iontro_rcpt_C"/>
</dbReference>
<dbReference type="GO" id="GO:0050906">
    <property type="term" value="P:detection of stimulus involved in sensory perception"/>
    <property type="evidence" value="ECO:0007669"/>
    <property type="project" value="UniProtKB-ARBA"/>
</dbReference>
<evidence type="ECO:0000256" key="3">
    <source>
        <dbReference type="ARBA" id="ARBA00022475"/>
    </source>
</evidence>
<evidence type="ECO:0000256" key="7">
    <source>
        <dbReference type="ARBA" id="ARBA00023170"/>
    </source>
</evidence>
<feature type="domain" description="Ionotropic glutamate receptor C-terminal" evidence="9">
    <location>
        <begin position="334"/>
        <end position="605"/>
    </location>
</feature>
<reference evidence="10" key="1">
    <citation type="journal article" date="2021" name="Mol. Ecol. Resour.">
        <title>Apolygus lucorum genome provides insights into omnivorousness and mesophyll feeding.</title>
        <authorList>
            <person name="Liu Y."/>
            <person name="Liu H."/>
            <person name="Wang H."/>
            <person name="Huang T."/>
            <person name="Liu B."/>
            <person name="Yang B."/>
            <person name="Yin L."/>
            <person name="Li B."/>
            <person name="Zhang Y."/>
            <person name="Zhang S."/>
            <person name="Jiang F."/>
            <person name="Zhang X."/>
            <person name="Ren Y."/>
            <person name="Wang B."/>
            <person name="Wang S."/>
            <person name="Lu Y."/>
            <person name="Wu K."/>
            <person name="Fan W."/>
            <person name="Wang G."/>
        </authorList>
    </citation>
    <scope>NUCLEOTIDE SEQUENCE</scope>
    <source>
        <strain evidence="10">12Hb</strain>
    </source>
</reference>
<dbReference type="EMBL" id="WIXP02000010">
    <property type="protein sequence ID" value="KAF6204469.1"/>
    <property type="molecule type" value="Genomic_DNA"/>
</dbReference>
<keyword evidence="5" id="KW-1133">Transmembrane helix</keyword>
<comment type="subcellular location">
    <subcellularLocation>
        <location evidence="1">Cell membrane</location>
        <topology evidence="1">Multi-pass membrane protein</topology>
    </subcellularLocation>
</comment>
<dbReference type="Proteomes" id="UP000466442">
    <property type="component" value="Unassembled WGS sequence"/>
</dbReference>
<evidence type="ECO:0000256" key="8">
    <source>
        <dbReference type="ARBA" id="ARBA00023180"/>
    </source>
</evidence>
<dbReference type="GO" id="GO:0015276">
    <property type="term" value="F:ligand-gated monoatomic ion channel activity"/>
    <property type="evidence" value="ECO:0007669"/>
    <property type="project" value="InterPro"/>
</dbReference>
<evidence type="ECO:0000259" key="9">
    <source>
        <dbReference type="Pfam" id="PF00060"/>
    </source>
</evidence>
<evidence type="ECO:0000256" key="5">
    <source>
        <dbReference type="ARBA" id="ARBA00022989"/>
    </source>
</evidence>
<evidence type="ECO:0000256" key="4">
    <source>
        <dbReference type="ARBA" id="ARBA00022692"/>
    </source>
</evidence>
<comment type="caution">
    <text evidence="10">The sequence shown here is derived from an EMBL/GenBank/DDBJ whole genome shotgun (WGS) entry which is preliminary data.</text>
</comment>